<evidence type="ECO:0000313" key="9">
    <source>
        <dbReference type="Proteomes" id="UP000078576"/>
    </source>
</evidence>
<dbReference type="Gene3D" id="3.30.780.10">
    <property type="entry name" value="SUI1-like domain"/>
    <property type="match status" value="1"/>
</dbReference>
<evidence type="ECO:0000256" key="4">
    <source>
        <dbReference type="ARBA" id="ARBA00023128"/>
    </source>
</evidence>
<name>A0A194VF57_CYTMA</name>
<sequence>MIRQIPLRTATVAPSRLFLRPSSLTTTRFLTTETTTSATQRTPTPPPSSPETLQGSSTAAPVTPPRQLSYLVERTASRNFSVYNDTRSGGSKKQTVVKKIVGDAQALRNDITSELGFTKDCVKINPVTGHIKIKGFHADKVQKWLLARGF</sequence>
<accession>A0A194VF57</accession>
<keyword evidence="4" id="KW-0496">Mitochondrion</keyword>
<feature type="compositionally biased region" description="Low complexity" evidence="7">
    <location>
        <begin position="28"/>
        <end position="42"/>
    </location>
</feature>
<dbReference type="GO" id="GO:0003735">
    <property type="term" value="F:structural constituent of ribosome"/>
    <property type="evidence" value="ECO:0007669"/>
    <property type="project" value="InterPro"/>
</dbReference>
<keyword evidence="3 8" id="KW-0689">Ribosomal protein</keyword>
<evidence type="ECO:0000256" key="5">
    <source>
        <dbReference type="ARBA" id="ARBA00023274"/>
    </source>
</evidence>
<dbReference type="InterPro" id="IPR007740">
    <property type="entry name" value="Ribosomal_mL49"/>
</dbReference>
<dbReference type="AlphaFoldDB" id="A0A194VF57"/>
<dbReference type="Pfam" id="PF05046">
    <property type="entry name" value="Img2"/>
    <property type="match status" value="1"/>
</dbReference>
<keyword evidence="9" id="KW-1185">Reference proteome</keyword>
<proteinExistence type="inferred from homology"/>
<evidence type="ECO:0000256" key="6">
    <source>
        <dbReference type="ARBA" id="ARBA00035191"/>
    </source>
</evidence>
<gene>
    <name evidence="8" type="ORF">VP1G_09533</name>
</gene>
<dbReference type="EMBL" id="KN714811">
    <property type="protein sequence ID" value="KUI62406.1"/>
    <property type="molecule type" value="Genomic_DNA"/>
</dbReference>
<evidence type="ECO:0000313" key="8">
    <source>
        <dbReference type="EMBL" id="KUI62406.1"/>
    </source>
</evidence>
<organism evidence="8 9">
    <name type="scientific">Cytospora mali</name>
    <name type="common">Apple Valsa canker fungus</name>
    <name type="synonym">Valsa mali</name>
    <dbReference type="NCBI Taxonomy" id="578113"/>
    <lineage>
        <taxon>Eukaryota</taxon>
        <taxon>Fungi</taxon>
        <taxon>Dikarya</taxon>
        <taxon>Ascomycota</taxon>
        <taxon>Pezizomycotina</taxon>
        <taxon>Sordariomycetes</taxon>
        <taxon>Sordariomycetidae</taxon>
        <taxon>Diaporthales</taxon>
        <taxon>Cytosporaceae</taxon>
        <taxon>Cytospora</taxon>
    </lineage>
</organism>
<dbReference type="STRING" id="694573.A0A194VF57"/>
<protein>
    <recommendedName>
        <fullName evidence="6">Large ribosomal subunit protein mL49</fullName>
    </recommendedName>
</protein>
<keyword evidence="5" id="KW-0687">Ribonucleoprotein</keyword>
<dbReference type="Proteomes" id="UP000078576">
    <property type="component" value="Unassembled WGS sequence"/>
</dbReference>
<dbReference type="PANTHER" id="PTHR13477:SF0">
    <property type="entry name" value="LARGE RIBOSOMAL SUBUNIT PROTEIN ML49"/>
    <property type="match status" value="1"/>
</dbReference>
<dbReference type="OrthoDB" id="19439at2759"/>
<comment type="subcellular location">
    <subcellularLocation>
        <location evidence="1">Mitochondrion</location>
    </subcellularLocation>
</comment>
<evidence type="ECO:0000256" key="2">
    <source>
        <dbReference type="ARBA" id="ARBA00005677"/>
    </source>
</evidence>
<dbReference type="PANTHER" id="PTHR13477">
    <property type="entry name" value="MITOCHONDRIAL 39S RIBOSOMAL PROTEIN L49"/>
    <property type="match status" value="1"/>
</dbReference>
<dbReference type="GO" id="GO:0005762">
    <property type="term" value="C:mitochondrial large ribosomal subunit"/>
    <property type="evidence" value="ECO:0007669"/>
    <property type="project" value="TreeGrafter"/>
</dbReference>
<evidence type="ECO:0000256" key="7">
    <source>
        <dbReference type="SAM" id="MobiDB-lite"/>
    </source>
</evidence>
<evidence type="ECO:0000256" key="3">
    <source>
        <dbReference type="ARBA" id="ARBA00022980"/>
    </source>
</evidence>
<evidence type="ECO:0000256" key="1">
    <source>
        <dbReference type="ARBA" id="ARBA00004173"/>
    </source>
</evidence>
<comment type="similarity">
    <text evidence="2">Belongs to the mitochondrion-specific ribosomal protein mL49 family.</text>
</comment>
<reference evidence="9" key="1">
    <citation type="submission" date="2014-12" db="EMBL/GenBank/DDBJ databases">
        <title>Genome Sequence of Valsa Canker Pathogens Uncovers a Specific Adaption of Colonization on Woody Bark.</title>
        <authorList>
            <person name="Yin Z."/>
            <person name="Liu H."/>
            <person name="Gao X."/>
            <person name="Li Z."/>
            <person name="Song N."/>
            <person name="Ke X."/>
            <person name="Dai Q."/>
            <person name="Wu Y."/>
            <person name="Sun Y."/>
            <person name="Xu J.-R."/>
            <person name="Kang Z.K."/>
            <person name="Wang L."/>
            <person name="Huang L."/>
        </authorList>
    </citation>
    <scope>NUCLEOTIDE SEQUENCE [LARGE SCALE GENOMIC DNA]</scope>
    <source>
        <strain evidence="9">SXYL134</strain>
    </source>
</reference>
<feature type="region of interest" description="Disordered" evidence="7">
    <location>
        <begin position="28"/>
        <end position="65"/>
    </location>
</feature>
<dbReference type="GO" id="GO:0006412">
    <property type="term" value="P:translation"/>
    <property type="evidence" value="ECO:0007669"/>
    <property type="project" value="InterPro"/>
</dbReference>